<dbReference type="InterPro" id="IPR002539">
    <property type="entry name" value="MaoC-like_dom"/>
</dbReference>
<dbReference type="PANTHER" id="PTHR42993:SF1">
    <property type="entry name" value="MAOC-LIKE DEHYDRATASE DOMAIN-CONTAINING PROTEIN"/>
    <property type="match status" value="1"/>
</dbReference>
<dbReference type="PANTHER" id="PTHR42993">
    <property type="entry name" value="MAOC-LIKE DEHYDRATASE DOMAIN-CONTAINING PROTEIN"/>
    <property type="match status" value="1"/>
</dbReference>
<dbReference type="AlphaFoldDB" id="A0A7W7B3K1"/>
<feature type="domain" description="MaoC-like" evidence="1">
    <location>
        <begin position="12"/>
        <end position="130"/>
    </location>
</feature>
<proteinExistence type="predicted"/>
<dbReference type="Pfam" id="PF01575">
    <property type="entry name" value="MaoC_dehydratas"/>
    <property type="match status" value="1"/>
</dbReference>
<sequence length="179" mass="20101">MRLIDIIREREQARIGKEMGPTRWRDVTQEDMNAFGISTHDPDPMHVDPEWAAKNSPFGGTIAFGFWTLSMITAFQHEMAGGIDGGGYEGVDDVAMIGINYGCDRLRFIEPVQIGSRIRARGQVVEIDKVGPDRLRRTIDLVVEIEGKERPALSTRWLSMILIPETDVTLQGFRRDGTA</sequence>
<dbReference type="SUPFAM" id="SSF54637">
    <property type="entry name" value="Thioesterase/thiol ester dehydrase-isomerase"/>
    <property type="match status" value="1"/>
</dbReference>
<name>A0A7W7B3K1_9SPHN</name>
<dbReference type="InterPro" id="IPR029069">
    <property type="entry name" value="HotDog_dom_sf"/>
</dbReference>
<evidence type="ECO:0000259" key="1">
    <source>
        <dbReference type="Pfam" id="PF01575"/>
    </source>
</evidence>
<protein>
    <submittedName>
        <fullName evidence="2">Acyl dehydratase</fullName>
    </submittedName>
</protein>
<dbReference type="Proteomes" id="UP000566324">
    <property type="component" value="Unassembled WGS sequence"/>
</dbReference>
<evidence type="ECO:0000313" key="3">
    <source>
        <dbReference type="Proteomes" id="UP000566324"/>
    </source>
</evidence>
<reference evidence="2 3" key="1">
    <citation type="submission" date="2020-08" db="EMBL/GenBank/DDBJ databases">
        <title>Genomic Encyclopedia of Type Strains, Phase IV (KMG-IV): sequencing the most valuable type-strain genomes for metagenomic binning, comparative biology and taxonomic classification.</title>
        <authorList>
            <person name="Goeker M."/>
        </authorList>
    </citation>
    <scope>NUCLEOTIDE SEQUENCE [LARGE SCALE GENOMIC DNA]</scope>
    <source>
        <strain evidence="2 3">DSM 17328</strain>
    </source>
</reference>
<dbReference type="RefSeq" id="WP_184070696.1">
    <property type="nucleotide sequence ID" value="NZ_JACHNZ010000038.1"/>
</dbReference>
<accession>A0A7W7B3K1</accession>
<evidence type="ECO:0000313" key="2">
    <source>
        <dbReference type="EMBL" id="MBB4633254.1"/>
    </source>
</evidence>
<dbReference type="Gene3D" id="3.10.129.10">
    <property type="entry name" value="Hotdog Thioesterase"/>
    <property type="match status" value="1"/>
</dbReference>
<organism evidence="2 3">
    <name type="scientific">Sphingosinicella soli</name>
    <dbReference type="NCBI Taxonomy" id="333708"/>
    <lineage>
        <taxon>Bacteria</taxon>
        <taxon>Pseudomonadati</taxon>
        <taxon>Pseudomonadota</taxon>
        <taxon>Alphaproteobacteria</taxon>
        <taxon>Sphingomonadales</taxon>
        <taxon>Sphingosinicellaceae</taxon>
        <taxon>Sphingosinicella</taxon>
    </lineage>
</organism>
<dbReference type="CDD" id="cd03450">
    <property type="entry name" value="NodN"/>
    <property type="match status" value="1"/>
</dbReference>
<dbReference type="EMBL" id="JACHNZ010000038">
    <property type="protein sequence ID" value="MBB4633254.1"/>
    <property type="molecule type" value="Genomic_DNA"/>
</dbReference>
<dbReference type="InterPro" id="IPR039375">
    <property type="entry name" value="NodN-like"/>
</dbReference>
<keyword evidence="3" id="KW-1185">Reference proteome</keyword>
<gene>
    <name evidence="2" type="ORF">GGQ98_002886</name>
</gene>
<comment type="caution">
    <text evidence="2">The sequence shown here is derived from an EMBL/GenBank/DDBJ whole genome shotgun (WGS) entry which is preliminary data.</text>
</comment>